<evidence type="ECO:0000313" key="2">
    <source>
        <dbReference type="Proteomes" id="UP000027195"/>
    </source>
</evidence>
<dbReference type="InParanoid" id="A0A067M2I2"/>
<accession>A0A067M2I2</accession>
<dbReference type="Proteomes" id="UP000027195">
    <property type="component" value="Unassembled WGS sequence"/>
</dbReference>
<dbReference type="Gene3D" id="3.80.10.10">
    <property type="entry name" value="Ribonuclease Inhibitor"/>
    <property type="match status" value="1"/>
</dbReference>
<protein>
    <recommendedName>
        <fullName evidence="3">F-box domain-containing protein</fullName>
    </recommendedName>
</protein>
<gene>
    <name evidence="1" type="ORF">BOTBODRAFT_36597</name>
</gene>
<dbReference type="SUPFAM" id="SSF52047">
    <property type="entry name" value="RNI-like"/>
    <property type="match status" value="1"/>
</dbReference>
<evidence type="ECO:0000313" key="1">
    <source>
        <dbReference type="EMBL" id="KDQ09978.1"/>
    </source>
</evidence>
<sequence>MEFATLPQMMQTLIDEAQRQFVHHSSAKPDADLPPISIANEIRKAVDEEMRAIELVTEAVKAYAAKSLVNLRRRWNQVAPIHRLPHQLLSDIFYLAHYSASSDPFVHRLSTVSHLWRQIVEASPLLWTIIHPRCGVLVDHLLARSCEAPLSIHLKRGKTFARGAIEDYAARVTPHSHRWEICDLAGPPELLKLFLQSPAPKLEMLILVGFGSRVFDRSSHIDFPVFTGDTSSLYHLSLETIYIPLTSPIYINLLHLRLGHLHFTESAHQLLDILESSSRLEELVLEWIVFGPPSDAATAGRVIELPHLRRLSLSEVSGGSPAHYILSHVAIPATSELYFILTQDDSLESALPQHSASLPYQLRNISSTDHLQISLEEGGTHGFGGWVCRLQGRPHGSASGGFSFQIQKSVDDVDELHPLLSSIGTVFPMSLRKVALKFYHAGDPTYYHPSTDPSISAGFAEFLSRYPLIEHISFDECRDELLEILTITPTRHLCPLLQNVAFHYCDWVTNAELINLVESRADPARSGPSRLQSLEIVGRRDSSTISKLRKFVAVVHDLAEGVYDL</sequence>
<reference evidence="2" key="1">
    <citation type="journal article" date="2014" name="Proc. Natl. Acad. Sci. U.S.A.">
        <title>Extensive sampling of basidiomycete genomes demonstrates inadequacy of the white-rot/brown-rot paradigm for wood decay fungi.</title>
        <authorList>
            <person name="Riley R."/>
            <person name="Salamov A.A."/>
            <person name="Brown D.W."/>
            <person name="Nagy L.G."/>
            <person name="Floudas D."/>
            <person name="Held B.W."/>
            <person name="Levasseur A."/>
            <person name="Lombard V."/>
            <person name="Morin E."/>
            <person name="Otillar R."/>
            <person name="Lindquist E.A."/>
            <person name="Sun H."/>
            <person name="LaButti K.M."/>
            <person name="Schmutz J."/>
            <person name="Jabbour D."/>
            <person name="Luo H."/>
            <person name="Baker S.E."/>
            <person name="Pisabarro A.G."/>
            <person name="Walton J.D."/>
            <person name="Blanchette R.A."/>
            <person name="Henrissat B."/>
            <person name="Martin F."/>
            <person name="Cullen D."/>
            <person name="Hibbett D.S."/>
            <person name="Grigoriev I.V."/>
        </authorList>
    </citation>
    <scope>NUCLEOTIDE SEQUENCE [LARGE SCALE GENOMIC DNA]</scope>
    <source>
        <strain evidence="2">FD-172 SS1</strain>
    </source>
</reference>
<evidence type="ECO:0008006" key="3">
    <source>
        <dbReference type="Google" id="ProtNLM"/>
    </source>
</evidence>
<dbReference type="AlphaFoldDB" id="A0A067M2I2"/>
<dbReference type="EMBL" id="KL198072">
    <property type="protein sequence ID" value="KDQ09978.1"/>
    <property type="molecule type" value="Genomic_DNA"/>
</dbReference>
<dbReference type="InterPro" id="IPR032675">
    <property type="entry name" value="LRR_dom_sf"/>
</dbReference>
<dbReference type="OrthoDB" id="3365698at2759"/>
<proteinExistence type="predicted"/>
<dbReference type="HOGENOM" id="CLU_024199_1_1_1"/>
<name>A0A067M2I2_BOTB1</name>
<organism evidence="1 2">
    <name type="scientific">Botryobasidium botryosum (strain FD-172 SS1)</name>
    <dbReference type="NCBI Taxonomy" id="930990"/>
    <lineage>
        <taxon>Eukaryota</taxon>
        <taxon>Fungi</taxon>
        <taxon>Dikarya</taxon>
        <taxon>Basidiomycota</taxon>
        <taxon>Agaricomycotina</taxon>
        <taxon>Agaricomycetes</taxon>
        <taxon>Cantharellales</taxon>
        <taxon>Botryobasidiaceae</taxon>
        <taxon>Botryobasidium</taxon>
    </lineage>
</organism>
<keyword evidence="2" id="KW-1185">Reference proteome</keyword>